<dbReference type="KEGG" id="loa:LOAG_03624"/>
<feature type="region of interest" description="Disordered" evidence="1">
    <location>
        <begin position="1"/>
        <end position="25"/>
    </location>
</feature>
<proteinExistence type="predicted"/>
<evidence type="ECO:0000313" key="2">
    <source>
        <dbReference type="EMBL" id="EFO24858.1"/>
    </source>
</evidence>
<accession>A0A1S0U3Q5</accession>
<dbReference type="EMBL" id="JH712168">
    <property type="protein sequence ID" value="EFO24858.1"/>
    <property type="molecule type" value="Genomic_DNA"/>
</dbReference>
<evidence type="ECO:0000256" key="1">
    <source>
        <dbReference type="SAM" id="MobiDB-lite"/>
    </source>
</evidence>
<dbReference type="AlphaFoldDB" id="A0A1S0U3Q5"/>
<gene>
    <name evidence="2" type="ORF">LOAG_03624</name>
</gene>
<dbReference type="RefSeq" id="XP_003139209.1">
    <property type="nucleotide sequence ID" value="XM_003139161.1"/>
</dbReference>
<dbReference type="CTD" id="9941018"/>
<organism evidence="2">
    <name type="scientific">Loa loa</name>
    <name type="common">Eye worm</name>
    <name type="synonym">Filaria loa</name>
    <dbReference type="NCBI Taxonomy" id="7209"/>
    <lineage>
        <taxon>Eukaryota</taxon>
        <taxon>Metazoa</taxon>
        <taxon>Ecdysozoa</taxon>
        <taxon>Nematoda</taxon>
        <taxon>Chromadorea</taxon>
        <taxon>Rhabditida</taxon>
        <taxon>Spirurina</taxon>
        <taxon>Spiruromorpha</taxon>
        <taxon>Filarioidea</taxon>
        <taxon>Onchocercidae</taxon>
        <taxon>Loa</taxon>
    </lineage>
</organism>
<name>A0A1S0U3Q5_LOALO</name>
<dbReference type="InParanoid" id="A0A1S0U3Q5"/>
<sequence length="49" mass="5001">MSLPKRGHDDGADIDGNGAGDSSDKKVSGQYFGFTVSNNVSLTRGAITG</sequence>
<feature type="compositionally biased region" description="Basic and acidic residues" evidence="1">
    <location>
        <begin position="1"/>
        <end position="11"/>
    </location>
</feature>
<protein>
    <submittedName>
        <fullName evidence="2">Uncharacterized protein</fullName>
    </submittedName>
</protein>
<dbReference type="GeneID" id="9941018"/>
<reference evidence="2" key="1">
    <citation type="submission" date="2012-04" db="EMBL/GenBank/DDBJ databases">
        <title>The Genome Sequence of Loa loa.</title>
        <authorList>
            <consortium name="The Broad Institute Genome Sequencing Platform"/>
            <consortium name="Broad Institute Genome Sequencing Center for Infectious Disease"/>
            <person name="Nutman T.B."/>
            <person name="Fink D.L."/>
            <person name="Russ C."/>
            <person name="Young S."/>
            <person name="Zeng Q."/>
            <person name="Gargeya S."/>
            <person name="Alvarado L."/>
            <person name="Berlin A."/>
            <person name="Chapman S.B."/>
            <person name="Chen Z."/>
            <person name="Freedman E."/>
            <person name="Gellesch M."/>
            <person name="Goldberg J."/>
            <person name="Griggs A."/>
            <person name="Gujja S."/>
            <person name="Heilman E.R."/>
            <person name="Heiman D."/>
            <person name="Howarth C."/>
            <person name="Mehta T."/>
            <person name="Neiman D."/>
            <person name="Pearson M."/>
            <person name="Roberts A."/>
            <person name="Saif S."/>
            <person name="Shea T."/>
            <person name="Shenoy N."/>
            <person name="Sisk P."/>
            <person name="Stolte C."/>
            <person name="Sykes S."/>
            <person name="White J."/>
            <person name="Yandava C."/>
            <person name="Haas B."/>
            <person name="Henn M.R."/>
            <person name="Nusbaum C."/>
            <person name="Birren B."/>
        </authorList>
    </citation>
    <scope>NUCLEOTIDE SEQUENCE [LARGE SCALE GENOMIC DNA]</scope>
</reference>